<reference evidence="1" key="2">
    <citation type="journal article" date="2022" name="New Phytol.">
        <title>Evolutionary transition to the ectomycorrhizal habit in the genomes of a hyperdiverse lineage of mushroom-forming fungi.</title>
        <authorList>
            <person name="Looney B."/>
            <person name="Miyauchi S."/>
            <person name="Morin E."/>
            <person name="Drula E."/>
            <person name="Courty P.E."/>
            <person name="Kohler A."/>
            <person name="Kuo A."/>
            <person name="LaButti K."/>
            <person name="Pangilinan J."/>
            <person name="Lipzen A."/>
            <person name="Riley R."/>
            <person name="Andreopoulos W."/>
            <person name="He G."/>
            <person name="Johnson J."/>
            <person name="Nolan M."/>
            <person name="Tritt A."/>
            <person name="Barry K.W."/>
            <person name="Grigoriev I.V."/>
            <person name="Nagy L.G."/>
            <person name="Hibbett D."/>
            <person name="Henrissat B."/>
            <person name="Matheny P.B."/>
            <person name="Labbe J."/>
            <person name="Martin F.M."/>
        </authorList>
    </citation>
    <scope>NUCLEOTIDE SEQUENCE</scope>
    <source>
        <strain evidence="1">EC-137</strain>
    </source>
</reference>
<keyword evidence="2" id="KW-1185">Reference proteome</keyword>
<organism evidence="1 2">
    <name type="scientific">Vararia minispora EC-137</name>
    <dbReference type="NCBI Taxonomy" id="1314806"/>
    <lineage>
        <taxon>Eukaryota</taxon>
        <taxon>Fungi</taxon>
        <taxon>Dikarya</taxon>
        <taxon>Basidiomycota</taxon>
        <taxon>Agaricomycotina</taxon>
        <taxon>Agaricomycetes</taxon>
        <taxon>Russulales</taxon>
        <taxon>Lachnocladiaceae</taxon>
        <taxon>Vararia</taxon>
    </lineage>
</organism>
<gene>
    <name evidence="1" type="ORF">K488DRAFT_41518</name>
</gene>
<protein>
    <submittedName>
        <fullName evidence="1">UV radiation resistance protein/autophagy-related protein 14</fullName>
    </submittedName>
</protein>
<accession>A0ACB8QY95</accession>
<comment type="caution">
    <text evidence="1">The sequence shown here is derived from an EMBL/GenBank/DDBJ whole genome shotgun (WGS) entry which is preliminary data.</text>
</comment>
<dbReference type="EMBL" id="MU273473">
    <property type="protein sequence ID" value="KAI0036321.1"/>
    <property type="molecule type" value="Genomic_DNA"/>
</dbReference>
<proteinExistence type="predicted"/>
<evidence type="ECO:0000313" key="2">
    <source>
        <dbReference type="Proteomes" id="UP000814128"/>
    </source>
</evidence>
<sequence>MDCPNCEAKQRPLLCTNCINAYLRDVHAKHQRATDERDEQVRRATAALEFVGEARKRRATLQEHQTRLEEMKEGLARLREHNDALRKRLAILRDALPARRRTLAQARLLSPPHVEPAQALAREGRILAQLADTLARARAGLVTELVEVFNVVEVGGRPPVGGKAGTKGEWTIGGLVLPVLGDIRRYPPDHINAVITHTVHFVGLLAFYLGVKLPFDVTWSGGKLGVGQAWIRAIKGGESGSWAKWTSKQCLHVSPTPVSPPPSSPQDAVSPSVPPLEQSYIEAPAPAAGFTTAYAMMLFDVCYIAHTQAVDVPLAGAGDVLSNLWMVCCSGELGRRSHATHPLLPPPTPPSFPLDFSQLLQATTAKPARPRRLRKQQQPREAPVEEEGWEVVEEGDV</sequence>
<name>A0ACB8QY95_9AGAM</name>
<evidence type="ECO:0000313" key="1">
    <source>
        <dbReference type="EMBL" id="KAI0036321.1"/>
    </source>
</evidence>
<reference evidence="1" key="1">
    <citation type="submission" date="2021-02" db="EMBL/GenBank/DDBJ databases">
        <authorList>
            <consortium name="DOE Joint Genome Institute"/>
            <person name="Ahrendt S."/>
            <person name="Looney B.P."/>
            <person name="Miyauchi S."/>
            <person name="Morin E."/>
            <person name="Drula E."/>
            <person name="Courty P.E."/>
            <person name="Chicoki N."/>
            <person name="Fauchery L."/>
            <person name="Kohler A."/>
            <person name="Kuo A."/>
            <person name="Labutti K."/>
            <person name="Pangilinan J."/>
            <person name="Lipzen A."/>
            <person name="Riley R."/>
            <person name="Andreopoulos W."/>
            <person name="He G."/>
            <person name="Johnson J."/>
            <person name="Barry K.W."/>
            <person name="Grigoriev I.V."/>
            <person name="Nagy L."/>
            <person name="Hibbett D."/>
            <person name="Henrissat B."/>
            <person name="Matheny P.B."/>
            <person name="Labbe J."/>
            <person name="Martin F."/>
        </authorList>
    </citation>
    <scope>NUCLEOTIDE SEQUENCE</scope>
    <source>
        <strain evidence="1">EC-137</strain>
    </source>
</reference>
<dbReference type="Proteomes" id="UP000814128">
    <property type="component" value="Unassembled WGS sequence"/>
</dbReference>